<reference evidence="3" key="2">
    <citation type="journal article" date="2013" name="PLoS Genet.">
        <title>Comparative genome structure, secondary metabolite, and effector coding capacity across Cochliobolus pathogens.</title>
        <authorList>
            <person name="Condon B.J."/>
            <person name="Leng Y."/>
            <person name="Wu D."/>
            <person name="Bushley K.E."/>
            <person name="Ohm R.A."/>
            <person name="Otillar R."/>
            <person name="Martin J."/>
            <person name="Schackwitz W."/>
            <person name="Grimwood J."/>
            <person name="MohdZainudin N."/>
            <person name="Xue C."/>
            <person name="Wang R."/>
            <person name="Manning V.A."/>
            <person name="Dhillon B."/>
            <person name="Tu Z.J."/>
            <person name="Steffenson B.J."/>
            <person name="Salamov A."/>
            <person name="Sun H."/>
            <person name="Lowry S."/>
            <person name="LaButti K."/>
            <person name="Han J."/>
            <person name="Copeland A."/>
            <person name="Lindquist E."/>
            <person name="Barry K."/>
            <person name="Schmutz J."/>
            <person name="Baker S.E."/>
            <person name="Ciuffetti L.M."/>
            <person name="Grigoriev I.V."/>
            <person name="Zhong S."/>
            <person name="Turgeon B.G."/>
        </authorList>
    </citation>
    <scope>NUCLEOTIDE SEQUENCE [LARGE SCALE GENOMIC DNA]</scope>
    <source>
        <strain evidence="3">ND90Pr / ATCC 201652</strain>
    </source>
</reference>
<dbReference type="HOGENOM" id="CLU_539681_0_0_1"/>
<dbReference type="EMBL" id="KB445648">
    <property type="protein sequence ID" value="EMD61595.1"/>
    <property type="molecule type" value="Genomic_DNA"/>
</dbReference>
<dbReference type="RefSeq" id="XP_007702543.1">
    <property type="nucleotide sequence ID" value="XM_007704353.1"/>
</dbReference>
<gene>
    <name evidence="2" type="ORF">COCSADRAFT_28926</name>
</gene>
<accession>M2SGS9</accession>
<organism evidence="2 3">
    <name type="scientific">Cochliobolus sativus (strain ND90Pr / ATCC 201652)</name>
    <name type="common">Common root rot and spot blotch fungus</name>
    <name type="synonym">Bipolaris sorokiniana</name>
    <dbReference type="NCBI Taxonomy" id="665912"/>
    <lineage>
        <taxon>Eukaryota</taxon>
        <taxon>Fungi</taxon>
        <taxon>Dikarya</taxon>
        <taxon>Ascomycota</taxon>
        <taxon>Pezizomycotina</taxon>
        <taxon>Dothideomycetes</taxon>
        <taxon>Pleosporomycetidae</taxon>
        <taxon>Pleosporales</taxon>
        <taxon>Pleosporineae</taxon>
        <taxon>Pleosporaceae</taxon>
        <taxon>Bipolaris</taxon>
    </lineage>
</organism>
<sequence length="505" mass="56417">MAPTLGSTKDEKKNAAKDPAPQIKELSFTNNGRAFKHPQGFDDGPIFINARGANSKMYKRFLAVEPPDNYARSRVTIALNEKEKQEQVPEGMSKYLLVGWIPQNPDVKNTKVKTGYGAIIGNTRPEKEEDIIVFDPADTEHLPLMAVVETSDEELNSVATYVLLHQHNDLCTPYSAGADDVYYMAMFRDNSTSKHNRKASWNQNVVKYATTPSTSTSTTKLITHRRGRDQSALVLPPNMSLRNEMDSLVANYRLSQDTWFLEELERILGEIDNDVSMAPPTNTALHKFANLGYAESEQYTPEDAQKLVDEVCIAWPDLVVETLHVYLLGQAVKLLPLPIPYKDLQAYIREGLYRIKKAISKGQIQPKVLETAPDDSAQVAHLTKIAEKTHLTVERVLGFANFKVPEPISSDGAIQLLKATKKKLVDLVEGDDAFVKMVAKSTGDQALAVNYQDVWAHFCEQSDTDAARAAFTDIVKITVVALHHKESHLARKLRQMIKELNKVGC</sequence>
<reference evidence="2 3" key="1">
    <citation type="journal article" date="2012" name="PLoS Pathog.">
        <title>Diverse lifestyles and strategies of plant pathogenesis encoded in the genomes of eighteen Dothideomycetes fungi.</title>
        <authorList>
            <person name="Ohm R.A."/>
            <person name="Feau N."/>
            <person name="Henrissat B."/>
            <person name="Schoch C.L."/>
            <person name="Horwitz B.A."/>
            <person name="Barry K.W."/>
            <person name="Condon B.J."/>
            <person name="Copeland A.C."/>
            <person name="Dhillon B."/>
            <person name="Glaser F."/>
            <person name="Hesse C.N."/>
            <person name="Kosti I."/>
            <person name="LaButti K."/>
            <person name="Lindquist E.A."/>
            <person name="Lucas S."/>
            <person name="Salamov A.A."/>
            <person name="Bradshaw R.E."/>
            <person name="Ciuffetti L."/>
            <person name="Hamelin R.C."/>
            <person name="Kema G.H.J."/>
            <person name="Lawrence C."/>
            <person name="Scott J.A."/>
            <person name="Spatafora J.W."/>
            <person name="Turgeon B.G."/>
            <person name="de Wit P.J.G.M."/>
            <person name="Zhong S."/>
            <person name="Goodwin S.B."/>
            <person name="Grigoriev I.V."/>
        </authorList>
    </citation>
    <scope>NUCLEOTIDE SEQUENCE [LARGE SCALE GENOMIC DNA]</scope>
    <source>
        <strain evidence="3">ND90Pr / ATCC 201652</strain>
    </source>
</reference>
<dbReference type="OMA" id="HKESHLA"/>
<proteinExistence type="predicted"/>
<evidence type="ECO:0000313" key="2">
    <source>
        <dbReference type="EMBL" id="EMD61595.1"/>
    </source>
</evidence>
<evidence type="ECO:0000313" key="3">
    <source>
        <dbReference type="Proteomes" id="UP000016934"/>
    </source>
</evidence>
<feature type="region of interest" description="Disordered" evidence="1">
    <location>
        <begin position="1"/>
        <end position="22"/>
    </location>
</feature>
<dbReference type="Proteomes" id="UP000016934">
    <property type="component" value="Unassembled WGS sequence"/>
</dbReference>
<evidence type="ECO:0000256" key="1">
    <source>
        <dbReference type="SAM" id="MobiDB-lite"/>
    </source>
</evidence>
<protein>
    <submittedName>
        <fullName evidence="2">Uncharacterized protein</fullName>
    </submittedName>
</protein>
<dbReference type="GeneID" id="19135949"/>
<keyword evidence="3" id="KW-1185">Reference proteome</keyword>
<name>M2SGS9_COCSN</name>
<dbReference type="AlphaFoldDB" id="M2SGS9"/>
<dbReference type="KEGG" id="bsc:COCSADRAFT_28926"/>
<dbReference type="OrthoDB" id="3542716at2759"/>